<evidence type="ECO:0000256" key="7">
    <source>
        <dbReference type="ARBA" id="ARBA00023170"/>
    </source>
</evidence>
<comment type="subcellular location">
    <subcellularLocation>
        <location evidence="1">Cell membrane</location>
        <topology evidence="1">Multi-pass membrane protein</topology>
    </subcellularLocation>
</comment>
<evidence type="ECO:0000256" key="10">
    <source>
        <dbReference type="SAM" id="Phobius"/>
    </source>
</evidence>
<dbReference type="STRING" id="307972.A0A2G8K6X5"/>
<dbReference type="InterPro" id="IPR000276">
    <property type="entry name" value="GPCR_Rhodpsn"/>
</dbReference>
<feature type="transmembrane region" description="Helical" evidence="10">
    <location>
        <begin position="237"/>
        <end position="259"/>
    </location>
</feature>
<dbReference type="EMBL" id="MRZV01000831">
    <property type="protein sequence ID" value="PIK43705.1"/>
    <property type="molecule type" value="Genomic_DNA"/>
</dbReference>
<keyword evidence="3 9" id="KW-0812">Transmembrane</keyword>
<organism evidence="12 13">
    <name type="scientific">Stichopus japonicus</name>
    <name type="common">Sea cucumber</name>
    <dbReference type="NCBI Taxonomy" id="307972"/>
    <lineage>
        <taxon>Eukaryota</taxon>
        <taxon>Metazoa</taxon>
        <taxon>Echinodermata</taxon>
        <taxon>Eleutherozoa</taxon>
        <taxon>Echinozoa</taxon>
        <taxon>Holothuroidea</taxon>
        <taxon>Aspidochirotacea</taxon>
        <taxon>Aspidochirotida</taxon>
        <taxon>Stichopodidae</taxon>
        <taxon>Apostichopus</taxon>
    </lineage>
</organism>
<dbReference type="SMART" id="SM01381">
    <property type="entry name" value="7TM_GPCR_Srsx"/>
    <property type="match status" value="1"/>
</dbReference>
<keyword evidence="5 9" id="KW-0297">G-protein coupled receptor</keyword>
<feature type="transmembrane region" description="Helical" evidence="10">
    <location>
        <begin position="279"/>
        <end position="302"/>
    </location>
</feature>
<evidence type="ECO:0000259" key="11">
    <source>
        <dbReference type="PROSITE" id="PS50262"/>
    </source>
</evidence>
<evidence type="ECO:0000256" key="6">
    <source>
        <dbReference type="ARBA" id="ARBA00023136"/>
    </source>
</evidence>
<dbReference type="Gene3D" id="1.20.1070.10">
    <property type="entry name" value="Rhodopsin 7-helix transmembrane proteins"/>
    <property type="match status" value="1"/>
</dbReference>
<dbReference type="SUPFAM" id="SSF81321">
    <property type="entry name" value="Family A G protein-coupled receptor-like"/>
    <property type="match status" value="1"/>
</dbReference>
<evidence type="ECO:0000313" key="12">
    <source>
        <dbReference type="EMBL" id="PIK43705.1"/>
    </source>
</evidence>
<feature type="domain" description="G-protein coupled receptors family 1 profile" evidence="11">
    <location>
        <begin position="36"/>
        <end position="299"/>
    </location>
</feature>
<dbReference type="GO" id="GO:0004930">
    <property type="term" value="F:G protein-coupled receptor activity"/>
    <property type="evidence" value="ECO:0007669"/>
    <property type="project" value="UniProtKB-KW"/>
</dbReference>
<evidence type="ECO:0000256" key="9">
    <source>
        <dbReference type="RuleBase" id="RU000688"/>
    </source>
</evidence>
<name>A0A2G8K6X5_STIJA</name>
<reference evidence="12 13" key="1">
    <citation type="journal article" date="2017" name="PLoS Biol.">
        <title>The sea cucumber genome provides insights into morphological evolution and visceral regeneration.</title>
        <authorList>
            <person name="Zhang X."/>
            <person name="Sun L."/>
            <person name="Yuan J."/>
            <person name="Sun Y."/>
            <person name="Gao Y."/>
            <person name="Zhang L."/>
            <person name="Li S."/>
            <person name="Dai H."/>
            <person name="Hamel J.F."/>
            <person name="Liu C."/>
            <person name="Yu Y."/>
            <person name="Liu S."/>
            <person name="Lin W."/>
            <person name="Guo K."/>
            <person name="Jin S."/>
            <person name="Xu P."/>
            <person name="Storey K.B."/>
            <person name="Huan P."/>
            <person name="Zhang T."/>
            <person name="Zhou Y."/>
            <person name="Zhang J."/>
            <person name="Lin C."/>
            <person name="Li X."/>
            <person name="Xing L."/>
            <person name="Huo D."/>
            <person name="Sun M."/>
            <person name="Wang L."/>
            <person name="Mercier A."/>
            <person name="Li F."/>
            <person name="Yang H."/>
            <person name="Xiang J."/>
        </authorList>
    </citation>
    <scope>NUCLEOTIDE SEQUENCE [LARGE SCALE GENOMIC DNA]</scope>
    <source>
        <strain evidence="12">Shaxun</strain>
        <tissue evidence="12">Muscle</tissue>
    </source>
</reference>
<feature type="transmembrane region" description="Helical" evidence="10">
    <location>
        <begin position="137"/>
        <end position="157"/>
    </location>
</feature>
<evidence type="ECO:0000256" key="2">
    <source>
        <dbReference type="ARBA" id="ARBA00022475"/>
    </source>
</evidence>
<feature type="transmembrane region" description="Helical" evidence="10">
    <location>
        <begin position="56"/>
        <end position="77"/>
    </location>
</feature>
<keyword evidence="2" id="KW-1003">Cell membrane</keyword>
<protein>
    <submittedName>
        <fullName evidence="12">Putative somatostatin receptor type 2-like</fullName>
    </submittedName>
</protein>
<dbReference type="InterPro" id="IPR017452">
    <property type="entry name" value="GPCR_Rhodpsn_7TM"/>
</dbReference>
<dbReference type="PRINTS" id="PR00237">
    <property type="entry name" value="GPCRRHODOPSN"/>
</dbReference>
<keyword evidence="6 10" id="KW-0472">Membrane</keyword>
<dbReference type="GO" id="GO:0042923">
    <property type="term" value="F:neuropeptide binding"/>
    <property type="evidence" value="ECO:0007669"/>
    <property type="project" value="TreeGrafter"/>
</dbReference>
<keyword evidence="13" id="KW-1185">Reference proteome</keyword>
<dbReference type="GO" id="GO:0007218">
    <property type="term" value="P:neuropeptide signaling pathway"/>
    <property type="evidence" value="ECO:0007669"/>
    <property type="project" value="TreeGrafter"/>
</dbReference>
<dbReference type="PROSITE" id="PS50262">
    <property type="entry name" value="G_PROTEIN_RECEP_F1_2"/>
    <property type="match status" value="1"/>
</dbReference>
<accession>A0A2G8K6X5</accession>
<keyword evidence="8 9" id="KW-0807">Transducer</keyword>
<evidence type="ECO:0000313" key="13">
    <source>
        <dbReference type="Proteomes" id="UP000230750"/>
    </source>
</evidence>
<feature type="transmembrane region" description="Helical" evidence="10">
    <location>
        <begin position="187"/>
        <end position="216"/>
    </location>
</feature>
<dbReference type="PANTHER" id="PTHR24229">
    <property type="entry name" value="NEUROPEPTIDES RECEPTOR"/>
    <property type="match status" value="1"/>
</dbReference>
<dbReference type="Pfam" id="PF00001">
    <property type="entry name" value="7tm_1"/>
    <property type="match status" value="1"/>
</dbReference>
<dbReference type="OrthoDB" id="2132067at2759"/>
<dbReference type="Proteomes" id="UP000230750">
    <property type="component" value="Unassembled WGS sequence"/>
</dbReference>
<gene>
    <name evidence="12" type="ORF">BSL78_19439</name>
</gene>
<evidence type="ECO:0000256" key="1">
    <source>
        <dbReference type="ARBA" id="ARBA00004651"/>
    </source>
</evidence>
<dbReference type="PROSITE" id="PS00237">
    <property type="entry name" value="G_PROTEIN_RECEP_F1_1"/>
    <property type="match status" value="1"/>
</dbReference>
<comment type="caution">
    <text evidence="12">The sequence shown here is derived from an EMBL/GenBank/DDBJ whole genome shotgun (WGS) entry which is preliminary data.</text>
</comment>
<evidence type="ECO:0000256" key="3">
    <source>
        <dbReference type="ARBA" id="ARBA00022692"/>
    </source>
</evidence>
<dbReference type="PANTHER" id="PTHR24229:SF80">
    <property type="entry name" value="MELANIN-CONCENTRATING HORMONE RECEPTOR 1-LIKE"/>
    <property type="match status" value="1"/>
</dbReference>
<proteinExistence type="inferred from homology"/>
<evidence type="ECO:0000256" key="4">
    <source>
        <dbReference type="ARBA" id="ARBA00022989"/>
    </source>
</evidence>
<dbReference type="GO" id="GO:0005886">
    <property type="term" value="C:plasma membrane"/>
    <property type="evidence" value="ECO:0007669"/>
    <property type="project" value="UniProtKB-SubCell"/>
</dbReference>
<feature type="transmembrane region" description="Helical" evidence="10">
    <location>
        <begin position="106"/>
        <end position="125"/>
    </location>
</feature>
<comment type="similarity">
    <text evidence="9">Belongs to the G-protein coupled receptor 1 family.</text>
</comment>
<dbReference type="GO" id="GO:0043005">
    <property type="term" value="C:neuron projection"/>
    <property type="evidence" value="ECO:0007669"/>
    <property type="project" value="TreeGrafter"/>
</dbReference>
<feature type="transmembrane region" description="Helical" evidence="10">
    <location>
        <begin position="24"/>
        <end position="47"/>
    </location>
</feature>
<dbReference type="AlphaFoldDB" id="A0A2G8K6X5"/>
<sequence>MDYSTNDTSLPPVYLFITSNLNPFIFVVISLAGLIGNGLVIFCLLYFTNLKTVPNVYILNLAVIDLFFLLGLPLMAYQYHFHDWPFGVVLCKFANGMDVVNQYGSAWTLVAMSADRFTAVVYPLSSMQRRTRSCARMVCTVVVVWSFVLGAFNWIFATVVSFQVDDSGKEEQFCMLDIPANLTSMHIIYSAFNFTFGFAIPLAAILFFYMSIFYIMQTNDFYFRSNAKTAAQRASKRVAVLTIAVIVVFFICWMPYYTVQFKLLLQDMRNEGYTISLSVIQQLSIALCYMNSLFNPFVYTFIGENFRKNLAKLFCYGARNLNRGRSGRDSSSYTRSTVKLQPLKRHKTKATYYPSDVTIDVANERNNNTATTAT</sequence>
<keyword evidence="7 9" id="KW-0675">Receptor</keyword>
<evidence type="ECO:0000256" key="8">
    <source>
        <dbReference type="ARBA" id="ARBA00023224"/>
    </source>
</evidence>
<keyword evidence="4 10" id="KW-1133">Transmembrane helix</keyword>
<evidence type="ECO:0000256" key="5">
    <source>
        <dbReference type="ARBA" id="ARBA00023040"/>
    </source>
</evidence>